<dbReference type="Gene3D" id="3.30.479.30">
    <property type="entry name" value="Band 7 domain"/>
    <property type="match status" value="1"/>
</dbReference>
<dbReference type="InterPro" id="IPR036013">
    <property type="entry name" value="Band_7/SPFH_dom_sf"/>
</dbReference>
<feature type="repeat" description="MVP" evidence="8">
    <location>
        <begin position="32"/>
        <end position="84"/>
    </location>
</feature>
<dbReference type="PANTHER" id="PTHR14165:SF16">
    <property type="entry name" value="MAJOR VAULT PROTEIN"/>
    <property type="match status" value="1"/>
</dbReference>
<keyword evidence="9" id="KW-0175">Coiled coil</keyword>
<feature type="domain" description="Major vault protein repeat" evidence="13">
    <location>
        <begin position="335"/>
        <end position="396"/>
    </location>
</feature>
<dbReference type="Gene3D" id="2.30.30.560">
    <property type="match status" value="1"/>
</dbReference>
<dbReference type="InterPro" id="IPR039059">
    <property type="entry name" value="MVP"/>
</dbReference>
<keyword evidence="4 8" id="KW-0963">Cytoplasm</keyword>
<evidence type="ECO:0000256" key="2">
    <source>
        <dbReference type="ARBA" id="ARBA00004496"/>
    </source>
</evidence>
<dbReference type="CDD" id="cd08825">
    <property type="entry name" value="MVP_shoulder"/>
    <property type="match status" value="1"/>
</dbReference>
<keyword evidence="7 8" id="KW-0687">Ribonucleoprotein</keyword>
<dbReference type="Gene3D" id="6.10.250.720">
    <property type="match status" value="1"/>
</dbReference>
<evidence type="ECO:0000259" key="10">
    <source>
        <dbReference type="Pfam" id="PF01505"/>
    </source>
</evidence>
<comment type="caution">
    <text evidence="15">The sequence shown here is derived from an EMBL/GenBank/DDBJ whole genome shotgun (WGS) entry which is preliminary data.</text>
</comment>
<name>A0A4E0QXD6_FASHE</name>
<dbReference type="AlphaFoldDB" id="A0A4E0QXD6"/>
<dbReference type="FunFam" id="2.30.30.560:FF:000001">
    <property type="entry name" value="major vault protein-like"/>
    <property type="match status" value="1"/>
</dbReference>
<dbReference type="PANTHER" id="PTHR14165">
    <property type="entry name" value="MAJOR VAULT PROTEIN"/>
    <property type="match status" value="1"/>
</dbReference>
<feature type="domain" description="Major vault protein shoulder" evidence="11">
    <location>
        <begin position="397"/>
        <end position="515"/>
    </location>
</feature>
<evidence type="ECO:0000256" key="6">
    <source>
        <dbReference type="ARBA" id="ARBA00023242"/>
    </source>
</evidence>
<evidence type="ECO:0000313" key="16">
    <source>
        <dbReference type="Proteomes" id="UP000230066"/>
    </source>
</evidence>
<dbReference type="Pfam" id="PF17795">
    <property type="entry name" value="Vault_3"/>
    <property type="match status" value="1"/>
</dbReference>
<evidence type="ECO:0000259" key="13">
    <source>
        <dbReference type="Pfam" id="PF17795"/>
    </source>
</evidence>
<organism evidence="15 16">
    <name type="scientific">Fasciola hepatica</name>
    <name type="common">Liver fluke</name>
    <dbReference type="NCBI Taxonomy" id="6192"/>
    <lineage>
        <taxon>Eukaryota</taxon>
        <taxon>Metazoa</taxon>
        <taxon>Spiralia</taxon>
        <taxon>Lophotrochozoa</taxon>
        <taxon>Platyhelminthes</taxon>
        <taxon>Trematoda</taxon>
        <taxon>Digenea</taxon>
        <taxon>Plagiorchiida</taxon>
        <taxon>Echinostomata</taxon>
        <taxon>Echinostomatoidea</taxon>
        <taxon>Fasciolidae</taxon>
        <taxon>Fasciola</taxon>
    </lineage>
</organism>
<protein>
    <recommendedName>
        <fullName evidence="3">Major vault protein</fullName>
    </recommendedName>
</protein>
<feature type="repeat" description="MVP" evidence="8">
    <location>
        <begin position="190"/>
        <end position="257"/>
    </location>
</feature>
<evidence type="ECO:0000256" key="7">
    <source>
        <dbReference type="ARBA" id="ARBA00023274"/>
    </source>
</evidence>
<reference evidence="15" key="1">
    <citation type="submission" date="2019-03" db="EMBL/GenBank/DDBJ databases">
        <title>Improved annotation for the trematode Fasciola hepatica.</title>
        <authorList>
            <person name="Choi Y.-J."/>
            <person name="Martin J."/>
            <person name="Mitreva M."/>
        </authorList>
    </citation>
    <scope>NUCLEOTIDE SEQUENCE [LARGE SCALE GENOMIC DNA]</scope>
</reference>
<gene>
    <name evidence="15" type="ORF">D915_009655</name>
</gene>
<dbReference type="InterPro" id="IPR041136">
    <property type="entry name" value="Vault_4"/>
</dbReference>
<evidence type="ECO:0000259" key="14">
    <source>
        <dbReference type="Pfam" id="PF17796"/>
    </source>
</evidence>
<dbReference type="Gene3D" id="2.30.30.570">
    <property type="match status" value="1"/>
</dbReference>
<dbReference type="InterPro" id="IPR002499">
    <property type="entry name" value="Vault_N"/>
</dbReference>
<dbReference type="Proteomes" id="UP000230066">
    <property type="component" value="Unassembled WGS sequence"/>
</dbReference>
<proteinExistence type="predicted"/>
<accession>A0A4E0QXD6</accession>
<feature type="domain" description="Major vault protein repeat" evidence="14">
    <location>
        <begin position="254"/>
        <end position="311"/>
    </location>
</feature>
<dbReference type="Pfam" id="PF11978">
    <property type="entry name" value="MVP_shoulder"/>
    <property type="match status" value="1"/>
</dbReference>
<dbReference type="GO" id="GO:1990904">
    <property type="term" value="C:ribonucleoprotein complex"/>
    <property type="evidence" value="ECO:0007669"/>
    <property type="project" value="UniProtKB-UniRule"/>
</dbReference>
<comment type="subcellular location">
    <subcellularLocation>
        <location evidence="2 8">Cytoplasm</location>
    </subcellularLocation>
    <subcellularLocation>
        <location evidence="1">Nucleus</location>
    </subcellularLocation>
</comment>
<dbReference type="InterPro" id="IPR043023">
    <property type="entry name" value="MVP_rep_sf"/>
</dbReference>
<evidence type="ECO:0000256" key="8">
    <source>
        <dbReference type="PROSITE-ProRule" id="PRU00571"/>
    </source>
</evidence>
<keyword evidence="5" id="KW-0677">Repeat</keyword>
<sequence length="728" mass="81002">MDVQMLILSLATYYPRIEAEIVSTVTATTIEPNTAIYLRATDNFIDRNGIHRTCGETWLVKTPGAYLLGVNEKLEEKRTAFVLNEKVALHLRALKAHVDQFGRSHRRGDEWLVTPEDVDSYICDVHEDFVRTVEITVLTAHQYCVIENPVDETGKPQFGKKKLVRGELSFFLRPGECLSEGVQDSFVLGHGEGLILSAVEQFVDEILEEQEDGSTGAPKVRRITRNPGDQWMICGPLEYIPPIQVRVVQRCHSIPLDRNEGIYVRNISTGHVRAVIGHAYMLTHDEELWFKPIPPDVAQLIAPDRDPLPSRELIAPMAMFAAKRLAPRLPDFSRVVTFQVPHNAAVQIYDFQDNRSRVEFGPTLVMLGPEEQFTKLSLSGGRPKKPNMIKTLCLMLGPDFFTDVVVVETADHARLSLQLAYNWQFVVPSPCPPKEATKLFSIPDFVGDASKTIASRIRGTVASVNFDDFHKNSAKIIRASVFGLDENSQIRDKFVFPENNLHITSIDVQSVEPLDQRTRDALQKSVQLAIEITTNSLEAAARHEADRLEQESRGRLERQKIHDEAEAEEARRALLEIRIQLTALESCGQATADAEGRADAARIESKAAVELARLRAEAAKIEADAELKRLKKARAVELAYLKDLAQINQSRYVSEMNIDIARFNSMVGAIGAESLRQISLAVSENSVRMLSALGLQSALITDGSTPVNLLTTAHGLIGQLVQSGSVIS</sequence>
<dbReference type="Pfam" id="PF01505">
    <property type="entry name" value="Vault"/>
    <property type="match status" value="3"/>
</dbReference>
<feature type="domain" description="Major vault protein repeat" evidence="12">
    <location>
        <begin position="135"/>
        <end position="182"/>
    </location>
</feature>
<feature type="domain" description="Major vault protein repeat" evidence="10">
    <location>
        <begin position="29"/>
        <end position="67"/>
    </location>
</feature>
<evidence type="ECO:0000313" key="15">
    <source>
        <dbReference type="EMBL" id="THD19653.1"/>
    </source>
</evidence>
<dbReference type="FunFam" id="3.30.479.30:FF:000010">
    <property type="entry name" value="major vault protein-like"/>
    <property type="match status" value="1"/>
</dbReference>
<dbReference type="Pfam" id="PF17794">
    <property type="entry name" value="Vault_2"/>
    <property type="match status" value="1"/>
</dbReference>
<evidence type="ECO:0000256" key="1">
    <source>
        <dbReference type="ARBA" id="ARBA00004123"/>
    </source>
</evidence>
<evidence type="ECO:0000256" key="9">
    <source>
        <dbReference type="SAM" id="Coils"/>
    </source>
</evidence>
<evidence type="ECO:0000259" key="11">
    <source>
        <dbReference type="Pfam" id="PF11978"/>
    </source>
</evidence>
<dbReference type="InterPro" id="IPR043179">
    <property type="entry name" value="Vault_2_sf"/>
</dbReference>
<dbReference type="Gene3D" id="2.30.30.620">
    <property type="match status" value="1"/>
</dbReference>
<keyword evidence="16" id="KW-1185">Reference proteome</keyword>
<evidence type="ECO:0000259" key="12">
    <source>
        <dbReference type="Pfam" id="PF17794"/>
    </source>
</evidence>
<dbReference type="GO" id="GO:0005634">
    <property type="term" value="C:nucleus"/>
    <property type="evidence" value="ECO:0007669"/>
    <property type="project" value="UniProtKB-SubCell"/>
</dbReference>
<feature type="repeat" description="MVP" evidence="8">
    <location>
        <begin position="85"/>
        <end position="139"/>
    </location>
</feature>
<evidence type="ECO:0000256" key="5">
    <source>
        <dbReference type="ARBA" id="ARBA00022737"/>
    </source>
</evidence>
<dbReference type="Gene3D" id="6.20.380.10">
    <property type="match status" value="1"/>
</dbReference>
<feature type="repeat" description="MVP" evidence="8">
    <location>
        <begin position="258"/>
        <end position="310"/>
    </location>
</feature>
<dbReference type="FunFam" id="2.30.30.550:FF:000001">
    <property type="entry name" value="major vault protein-like"/>
    <property type="match status" value="2"/>
</dbReference>
<evidence type="ECO:0000256" key="4">
    <source>
        <dbReference type="ARBA" id="ARBA00022490"/>
    </source>
</evidence>
<dbReference type="InterPro" id="IPR021870">
    <property type="entry name" value="MVP_shoulder"/>
</dbReference>
<dbReference type="GO" id="GO:0005737">
    <property type="term" value="C:cytoplasm"/>
    <property type="evidence" value="ECO:0007669"/>
    <property type="project" value="UniProtKB-SubCell"/>
</dbReference>
<evidence type="ECO:0000256" key="3">
    <source>
        <dbReference type="ARBA" id="ARBA00018296"/>
    </source>
</evidence>
<dbReference type="InterPro" id="IPR041134">
    <property type="entry name" value="Vault_2"/>
</dbReference>
<feature type="domain" description="Major vault protein repeat" evidence="10">
    <location>
        <begin position="81"/>
        <end position="124"/>
    </location>
</feature>
<feature type="domain" description="Major vault protein repeat" evidence="10">
    <location>
        <begin position="186"/>
        <end position="242"/>
    </location>
</feature>
<dbReference type="InterPro" id="IPR041139">
    <property type="entry name" value="MVP_rep_dom"/>
</dbReference>
<dbReference type="FunFam" id="2.30.30.570:FF:000001">
    <property type="entry name" value="major vault protein-like"/>
    <property type="match status" value="1"/>
</dbReference>
<dbReference type="Pfam" id="PF17796">
    <property type="entry name" value="Vault_4"/>
    <property type="match status" value="1"/>
</dbReference>
<dbReference type="InterPro" id="IPR040989">
    <property type="entry name" value="Vault_3"/>
</dbReference>
<dbReference type="EMBL" id="JXXN02005917">
    <property type="protein sequence ID" value="THD19653.1"/>
    <property type="molecule type" value="Genomic_DNA"/>
</dbReference>
<dbReference type="Gene3D" id="2.30.30.550">
    <property type="entry name" value="Major Vault Protein repeat"/>
    <property type="match status" value="3"/>
</dbReference>
<dbReference type="PROSITE" id="PS51224">
    <property type="entry name" value="MVP"/>
    <property type="match status" value="4"/>
</dbReference>
<feature type="coiled-coil region" evidence="9">
    <location>
        <begin position="604"/>
        <end position="633"/>
    </location>
</feature>
<keyword evidence="6" id="KW-0539">Nucleus</keyword>